<accession>E6TWC3</accession>
<dbReference type="SUPFAM" id="SSF56112">
    <property type="entry name" value="Protein kinase-like (PK-like)"/>
    <property type="match status" value="1"/>
</dbReference>
<dbReference type="InterPro" id="IPR047175">
    <property type="entry name" value="CotS-like"/>
</dbReference>
<dbReference type="OrthoDB" id="9771902at2"/>
<dbReference type="GO" id="GO:0042601">
    <property type="term" value="C:endospore-forming forespore"/>
    <property type="evidence" value="ECO:0007669"/>
    <property type="project" value="TreeGrafter"/>
</dbReference>
<evidence type="ECO:0000313" key="3">
    <source>
        <dbReference type="Proteomes" id="UP000001401"/>
    </source>
</evidence>
<protein>
    <submittedName>
        <fullName evidence="2">Aminoglycoside phosphotransferase</fullName>
    </submittedName>
</protein>
<name>E6TWC3_EVAC2</name>
<dbReference type="HOGENOM" id="CLU_042636_0_0_9"/>
<proteinExistence type="predicted"/>
<keyword evidence="2" id="KW-0808">Transferase</keyword>
<dbReference type="RefSeq" id="WP_013489411.1">
    <property type="nucleotide sequence ID" value="NC_014829.1"/>
</dbReference>
<dbReference type="InterPro" id="IPR011009">
    <property type="entry name" value="Kinase-like_dom_sf"/>
</dbReference>
<keyword evidence="3" id="KW-1185">Reference proteome</keyword>
<dbReference type="EMBL" id="CP002394">
    <property type="protein sequence ID" value="ADU31079.1"/>
    <property type="molecule type" value="Genomic_DNA"/>
</dbReference>
<dbReference type="InterPro" id="IPR002575">
    <property type="entry name" value="Aminoglycoside_PTrfase"/>
</dbReference>
<feature type="domain" description="Aminoglycoside phosphotransferase" evidence="1">
    <location>
        <begin position="43"/>
        <end position="269"/>
    </location>
</feature>
<dbReference type="GO" id="GO:0016740">
    <property type="term" value="F:transferase activity"/>
    <property type="evidence" value="ECO:0007669"/>
    <property type="project" value="UniProtKB-KW"/>
</dbReference>
<dbReference type="eggNOG" id="COG2334">
    <property type="taxonomic scope" value="Bacteria"/>
</dbReference>
<dbReference type="Gene3D" id="3.90.1200.10">
    <property type="match status" value="1"/>
</dbReference>
<sequence>MNKSTLNIQDVEKLLELVERLYTFNIHSYKILKVATKRFIIKLHTSHGTFILKKPRLPERRFLFFIEAQAYLSKNQVDIPSIIKTRDNSLYFQYKDEKMVIYKYIEHVTNTNLTNKQLITGIQALASFHKASLTFKPIDQNYKAYSIYDWITEYNSKIINIERFPRDIPKENRQSKSVKCINKYTAQFSTYGKKVMQLTHDLSYSHDDPKNHFPYLGHGDFTIDNLLWTKDNTFIIDLDNMSYHFPSRDFSRYLFTYYKRYQTFDTDLLHQLLSCYKQINNLSTVEEQLFLLDLIFPHQFERIMRKRLYKKMTLIELERLIFCEMKKTKYLLHLYTKTFGSENREKNRFY</sequence>
<gene>
    <name evidence="2" type="ordered locus">Bcell_2826</name>
</gene>
<dbReference type="PANTHER" id="PTHR39179:SF1">
    <property type="entry name" value="SPORE COAT PROTEIN I"/>
    <property type="match status" value="1"/>
</dbReference>
<evidence type="ECO:0000313" key="2">
    <source>
        <dbReference type="EMBL" id="ADU31079.1"/>
    </source>
</evidence>
<organism evidence="2 3">
    <name type="scientific">Evansella cellulosilytica (strain ATCC 21833 / DSM 2522 / FERM P-1141 / JCM 9156 / N-4)</name>
    <name type="common">Bacillus cellulosilyticus</name>
    <dbReference type="NCBI Taxonomy" id="649639"/>
    <lineage>
        <taxon>Bacteria</taxon>
        <taxon>Bacillati</taxon>
        <taxon>Bacillota</taxon>
        <taxon>Bacilli</taxon>
        <taxon>Bacillales</taxon>
        <taxon>Bacillaceae</taxon>
        <taxon>Evansella</taxon>
    </lineage>
</organism>
<dbReference type="KEGG" id="bco:Bcell_2826"/>
<evidence type="ECO:0000259" key="1">
    <source>
        <dbReference type="Pfam" id="PF01636"/>
    </source>
</evidence>
<reference evidence="2" key="1">
    <citation type="submission" date="2010-12" db="EMBL/GenBank/DDBJ databases">
        <title>Complete sequence of Bacillus cellulosilyticus DSM 2522.</title>
        <authorList>
            <consortium name="US DOE Joint Genome Institute"/>
            <person name="Lucas S."/>
            <person name="Copeland A."/>
            <person name="Lapidus A."/>
            <person name="Cheng J.-F."/>
            <person name="Bruce D."/>
            <person name="Goodwin L."/>
            <person name="Pitluck S."/>
            <person name="Chertkov O."/>
            <person name="Detter J.C."/>
            <person name="Han C."/>
            <person name="Tapia R."/>
            <person name="Land M."/>
            <person name="Hauser L."/>
            <person name="Jeffries C."/>
            <person name="Kyrpides N."/>
            <person name="Ivanova N."/>
            <person name="Mikhailova N."/>
            <person name="Brumm P."/>
            <person name="Mead D."/>
            <person name="Woyke T."/>
        </authorList>
    </citation>
    <scope>NUCLEOTIDE SEQUENCE [LARGE SCALE GENOMIC DNA]</scope>
    <source>
        <strain evidence="2">DSM 2522</strain>
    </source>
</reference>
<dbReference type="AlphaFoldDB" id="E6TWC3"/>
<dbReference type="PANTHER" id="PTHR39179">
    <property type="entry name" value="SPORE COAT PROTEIN I"/>
    <property type="match status" value="1"/>
</dbReference>
<dbReference type="Gene3D" id="3.30.200.20">
    <property type="entry name" value="Phosphorylase Kinase, domain 1"/>
    <property type="match status" value="1"/>
</dbReference>
<dbReference type="STRING" id="649639.Bcell_2826"/>
<dbReference type="Proteomes" id="UP000001401">
    <property type="component" value="Chromosome"/>
</dbReference>
<dbReference type="Pfam" id="PF01636">
    <property type="entry name" value="APH"/>
    <property type="match status" value="1"/>
</dbReference>